<keyword evidence="2" id="KW-0812">Transmembrane</keyword>
<dbReference type="PROSITE" id="PS51257">
    <property type="entry name" value="PROKAR_LIPOPROTEIN"/>
    <property type="match status" value="1"/>
</dbReference>
<name>D1FPY1_SIMNI</name>
<keyword evidence="2" id="KW-1133">Transmembrane helix</keyword>
<feature type="transmembrane region" description="Helical" evidence="2">
    <location>
        <begin position="6"/>
        <end position="26"/>
    </location>
</feature>
<reference evidence="3" key="1">
    <citation type="submission" date="2009-10" db="EMBL/GenBank/DDBJ databases">
        <title>An Insight into the Sialotranscriptome of Simulium nigrimanum, a Black Fly Associated with Fogo Selvagem in South America.</title>
        <authorList>
            <person name="Ribeiro J.M.C."/>
            <person name="Valenzuela J.G."/>
            <person name="Pham V.M."/>
            <person name="Kleeman L."/>
            <person name="Barbian K.D."/>
            <person name="Favreau A.J."/>
            <person name="Eaton D.P."/>
            <person name="Aoki V."/>
            <person name="Hans-Filho G."/>
            <person name="Rivitti E.A."/>
            <person name="Diaz L.A."/>
        </authorList>
    </citation>
    <scope>NUCLEOTIDE SEQUENCE</scope>
    <source>
        <tissue evidence="3">Salivary glands</tissue>
    </source>
</reference>
<evidence type="ECO:0000256" key="2">
    <source>
        <dbReference type="SAM" id="Phobius"/>
    </source>
</evidence>
<accession>D1FPY1</accession>
<organism evidence="3">
    <name type="scientific">Simulium nigrimanum</name>
    <name type="common">Black fly</name>
    <dbReference type="NCBI Taxonomy" id="683695"/>
    <lineage>
        <taxon>Eukaryota</taxon>
        <taxon>Metazoa</taxon>
        <taxon>Ecdysozoa</taxon>
        <taxon>Arthropoda</taxon>
        <taxon>Hexapoda</taxon>
        <taxon>Insecta</taxon>
        <taxon>Pterygota</taxon>
        <taxon>Neoptera</taxon>
        <taxon>Endopterygota</taxon>
        <taxon>Diptera</taxon>
        <taxon>Nematocera</taxon>
        <taxon>Chironomoidea</taxon>
        <taxon>Simuliidae</taxon>
        <taxon>Simulium</taxon>
    </lineage>
</organism>
<proteinExistence type="evidence at transcript level"/>
<evidence type="ECO:0000313" key="3">
    <source>
        <dbReference type="EMBL" id="ACZ28236.1"/>
    </source>
</evidence>
<dbReference type="EMBL" id="EZ419881">
    <property type="protein sequence ID" value="ACZ28236.1"/>
    <property type="molecule type" value="mRNA"/>
</dbReference>
<keyword evidence="2" id="KW-0472">Membrane</keyword>
<evidence type="ECO:0000256" key="1">
    <source>
        <dbReference type="SAM" id="MobiDB-lite"/>
    </source>
</evidence>
<feature type="region of interest" description="Disordered" evidence="1">
    <location>
        <begin position="31"/>
        <end position="63"/>
    </location>
</feature>
<sequence length="63" mass="7299">MKLWNLIFWIFVGLFCACTVSDVVGFEYGGHRKRGQHGYGGGRHWRPRNGTRGYRPRNGTRTD</sequence>
<dbReference type="AlphaFoldDB" id="D1FPY1"/>
<protein>
    <submittedName>
        <fullName evidence="3">Hypothetical secreted peptide</fullName>
    </submittedName>
</protein>